<keyword evidence="4" id="KW-1185">Reference proteome</keyword>
<dbReference type="InterPro" id="IPR051849">
    <property type="entry name" value="GAG-degrading_sulfatase"/>
</dbReference>
<dbReference type="InterPro" id="IPR000917">
    <property type="entry name" value="Sulfatase_N"/>
</dbReference>
<dbReference type="SUPFAM" id="SSF53649">
    <property type="entry name" value="Alkaline phosphatase-like"/>
    <property type="match status" value="1"/>
</dbReference>
<feature type="domain" description="Sulfatase N-terminal" evidence="2">
    <location>
        <begin position="42"/>
        <end position="374"/>
    </location>
</feature>
<gene>
    <name evidence="3" type="ORF">AW736_05520</name>
</gene>
<evidence type="ECO:0000313" key="3">
    <source>
        <dbReference type="EMBL" id="OAM90957.1"/>
    </source>
</evidence>
<reference evidence="3 4" key="1">
    <citation type="submission" date="2016-01" db="EMBL/GenBank/DDBJ databases">
        <title>High potential of lignocellulose degradation of a new Verrucomicrobia species.</title>
        <authorList>
            <person name="Wang Y."/>
            <person name="Shi Y."/>
            <person name="Qiu Z."/>
            <person name="Liu S."/>
            <person name="Yang H."/>
        </authorList>
    </citation>
    <scope>NUCLEOTIDE SEQUENCE [LARGE SCALE GENOMIC DNA]</scope>
    <source>
        <strain evidence="3 4">TSB47</strain>
    </source>
</reference>
<comment type="PTM">
    <text evidence="1">The conversion to 3-oxoalanine (also known as C-formylglycine, FGly), of a serine or cysteine residue in prokaryotes and of a cysteine residue in eukaryotes, is critical for catalytic activity.</text>
</comment>
<comment type="caution">
    <text evidence="3">The sequence shown here is derived from an EMBL/GenBank/DDBJ whole genome shotgun (WGS) entry which is preliminary data.</text>
</comment>
<dbReference type="GO" id="GO:0015024">
    <property type="term" value="F:glucuronate-2-sulfatase activity"/>
    <property type="evidence" value="ECO:0007669"/>
    <property type="project" value="TreeGrafter"/>
</dbReference>
<dbReference type="RefSeq" id="WP_068769215.1">
    <property type="nucleotide sequence ID" value="NZ_KV441839.1"/>
</dbReference>
<evidence type="ECO:0000259" key="2">
    <source>
        <dbReference type="Pfam" id="PF00884"/>
    </source>
</evidence>
<dbReference type="EMBL" id="LRRQ01000043">
    <property type="protein sequence ID" value="OAM90957.1"/>
    <property type="molecule type" value="Genomic_DNA"/>
</dbReference>
<proteinExistence type="predicted"/>
<name>A0A178INP9_9BACT</name>
<dbReference type="STRING" id="1184151.AW736_05520"/>
<evidence type="ECO:0000313" key="4">
    <source>
        <dbReference type="Proteomes" id="UP000078486"/>
    </source>
</evidence>
<evidence type="ECO:0000256" key="1">
    <source>
        <dbReference type="PIRSR" id="PIRSR600917-52"/>
    </source>
</evidence>
<dbReference type="Proteomes" id="UP000078486">
    <property type="component" value="Unassembled WGS sequence"/>
</dbReference>
<dbReference type="InterPro" id="IPR017850">
    <property type="entry name" value="Alkaline_phosphatase_core_sf"/>
</dbReference>
<dbReference type="PANTHER" id="PTHR46615:SF1">
    <property type="entry name" value="ARYLSULFATASE K"/>
    <property type="match status" value="1"/>
</dbReference>
<dbReference type="GO" id="GO:0004065">
    <property type="term" value="F:arylsulfatase activity"/>
    <property type="evidence" value="ECO:0007669"/>
    <property type="project" value="TreeGrafter"/>
</dbReference>
<organism evidence="3 4">
    <name type="scientific">Termitidicoccus mucosus</name>
    <dbReference type="NCBI Taxonomy" id="1184151"/>
    <lineage>
        <taxon>Bacteria</taxon>
        <taxon>Pseudomonadati</taxon>
        <taxon>Verrucomicrobiota</taxon>
        <taxon>Opitutia</taxon>
        <taxon>Opitutales</taxon>
        <taxon>Opitutaceae</taxon>
        <taxon>Termitidicoccus</taxon>
    </lineage>
</organism>
<dbReference type="PANTHER" id="PTHR46615">
    <property type="entry name" value="ARYLSULFATASE K"/>
    <property type="match status" value="1"/>
</dbReference>
<dbReference type="Gene3D" id="3.40.720.10">
    <property type="entry name" value="Alkaline Phosphatase, subunit A"/>
    <property type="match status" value="1"/>
</dbReference>
<protein>
    <recommendedName>
        <fullName evidence="2">Sulfatase N-terminal domain-containing protein</fullName>
    </recommendedName>
</protein>
<feature type="modified residue" description="3-oxoalanine (Ser)" evidence="1">
    <location>
        <position position="90"/>
    </location>
</feature>
<sequence length="532" mass="59417">MTRREFGGNLLRGLGGAALATTLRPLDALASGEALSGAECKPNIILVLSDQHAYKYCGFMGHPVVRTPNLDKIAASGVVFRSTYCGSPVSAPSRAGMISGVYPSDCNSFCNSTAWDGGIPAWPVLMRDAGYHTFGAGKMDAHDNFDLGFNESMNIINSHWKKPDITSLFRRPLCIRPTARNQVDGRSRTTPHRDAQVVKATEEFIRRQRADGKPWVAYCGVHAPHDPFTGLEKYYDYYLSRVDMPEVENEELERQHIVFTQMRYHKNLGTPIPAERIRRARAGYYAMITELDEHIGRLWAALEETGQLENTIFVYTSDHGESLGDHGLWLKNNLYDVAARIPMVVAGANLPRGVTVDTPVAHVDLIRTFLEWGGAEAHGRLRGHSLASLMHGRAGGHPGWAYSESHSEGNSTGSFMIRKGDWKYIHFTWYDGLLYNLAEDPGELKNRIADPSVRDVLKELREILHAEVDPVALTEKAFRLQRERMDELASTRTEVQMLDLLSSRLGEGQSVALLNAYYGRTFAYMPEGPKKH</sequence>
<accession>A0A178INP9</accession>
<dbReference type="AlphaFoldDB" id="A0A178INP9"/>
<dbReference type="Pfam" id="PF00884">
    <property type="entry name" value="Sulfatase"/>
    <property type="match status" value="1"/>
</dbReference>